<evidence type="ECO:0000313" key="2">
    <source>
        <dbReference type="Proteomes" id="UP000433471"/>
    </source>
</evidence>
<name>A0A6B9J7X2_9CAUD</name>
<protein>
    <submittedName>
        <fullName evidence="1">Uncharacterized protein</fullName>
    </submittedName>
</protein>
<accession>A0A6B9J7X2</accession>
<organism evidence="1 2">
    <name type="scientific">Vibrio phage vB_VchM_Kuja</name>
    <dbReference type="NCBI Taxonomy" id="2686437"/>
    <lineage>
        <taxon>Viruses</taxon>
        <taxon>Duplodnaviria</taxon>
        <taxon>Heunggongvirae</taxon>
        <taxon>Uroviricota</taxon>
        <taxon>Caudoviricetes</taxon>
        <taxon>Pantevenvirales</taxon>
        <taxon>Ackermannviridae</taxon>
        <taxon>Kujavirus</taxon>
        <taxon>Kujavirus kuja</taxon>
    </lineage>
</organism>
<reference evidence="1 2" key="1">
    <citation type="submission" date="2019-11" db="EMBL/GenBank/DDBJ databases">
        <title>Characterization of a novel member of the family Ackermannviridae.</title>
        <authorList>
            <person name="Maina A.N."/>
            <person name="Mwaura F.B."/>
            <person name="Jumba M."/>
        </authorList>
    </citation>
    <scope>NUCLEOTIDE SEQUENCE [LARGE SCALE GENOMIC DNA]</scope>
</reference>
<dbReference type="Proteomes" id="UP000433471">
    <property type="component" value="Segment"/>
</dbReference>
<keyword evidence="2" id="KW-1185">Reference proteome</keyword>
<dbReference type="EMBL" id="MN718199">
    <property type="protein sequence ID" value="QGZ16154.1"/>
    <property type="molecule type" value="Genomic_DNA"/>
</dbReference>
<sequence>MLNPHEYNNAVLRIKERTNVIQTLMVLFHDEPHIRNEASKGRLDCVLSSGVKLNLNGGVCLYIRETAPEGRGLVNVYAIKNTTSKDFCYPVQHPSKENEEAFDDADPKEMWSDGEYAENRWNFIRGFFKWLKEQNNTDMKMIGV</sequence>
<proteinExistence type="predicted"/>
<gene>
    <name evidence="1" type="ORF">Kuja_1630</name>
</gene>
<evidence type="ECO:0000313" key="1">
    <source>
        <dbReference type="EMBL" id="QGZ16154.1"/>
    </source>
</evidence>